<evidence type="ECO:0000256" key="16">
    <source>
        <dbReference type="ARBA" id="ARBA00049551"/>
    </source>
</evidence>
<keyword evidence="6" id="KW-0679">Respiratory chain</keyword>
<dbReference type="AlphaFoldDB" id="A0A1B0XB78"/>
<evidence type="ECO:0000256" key="12">
    <source>
        <dbReference type="ARBA" id="ARBA00023027"/>
    </source>
</evidence>
<feature type="transmembrane region" description="Helical" evidence="17">
    <location>
        <begin position="462"/>
        <end position="485"/>
    </location>
</feature>
<sequence length="581" mass="66295">MVNNLVNYCKNSFYILIFISISLFFFSLKFLFNDLVYFIEWEVVSLHSMSIVMTFLFDWMSLMFMSFVLLISSLVIFYSNQYMAEDFNVNRFILLVLMFVLSMMMLIISPNLISIFLGWDGLGLVSYCLVIYFQNVKSYNAGMLTALSNRIGDVALLLAIAWMLNYGSWNYIFYLDMMNKSFEMMVIGSLVMLAAMTKSAQIPFSSWLPAAMAAPTPVSALVHSSTLVTAGVYLLIRFNILLVDSWMGQFLLLISGLTMFMAGLGANFEFDLKKIIALSTLSQLGLMMSILSIGFYKLAFFHLLTHALFKALLFMCAGVIIHNTKNAQDIRFMGSLSMSMPLTCSCFNIANLALCGMPFLAGFYSKDLILEVVMLSYINFFSFFLFFFSTGLTVCYSFRLFYYSKTGDFNMTSLNMLNEKGETMSLKIFFLMVMAMIGGSMLNGLKFLNPDMICFPFDKKMMTLIVCILGSMSGYLMSNISLFFYKKTLKKYGLSSLAGSMWFMPVISTLGVIKFPMNLGLYSYKSLDQGWSEFFGGQMLYYPLKNFFLYNSDFQNNNLKIFFLSYLLEVIVLVFMSMFLI</sequence>
<feature type="domain" description="NADH-Ubiquinone oxidoreductase (complex I) chain 5 N-terminal" evidence="19">
    <location>
        <begin position="44"/>
        <end position="92"/>
    </location>
</feature>
<keyword evidence="5 17" id="KW-0813">Transport</keyword>
<dbReference type="Pfam" id="PF06455">
    <property type="entry name" value="NADH5_C"/>
    <property type="match status" value="1"/>
</dbReference>
<feature type="domain" description="NADH:quinone oxidoreductase/Mrp antiporter transmembrane" evidence="18">
    <location>
        <begin position="109"/>
        <end position="393"/>
    </location>
</feature>
<evidence type="ECO:0000313" key="21">
    <source>
        <dbReference type="EMBL" id="ANF99601.1"/>
    </source>
</evidence>
<protein>
    <recommendedName>
        <fullName evidence="4 17">NADH-ubiquinone oxidoreductase chain 5</fullName>
        <ecNumber evidence="3 17">7.1.1.2</ecNumber>
    </recommendedName>
</protein>
<dbReference type="InterPro" id="IPR010934">
    <property type="entry name" value="NADH_DH_su5_C"/>
</dbReference>
<evidence type="ECO:0000259" key="20">
    <source>
        <dbReference type="Pfam" id="PF06455"/>
    </source>
</evidence>
<evidence type="ECO:0000259" key="18">
    <source>
        <dbReference type="Pfam" id="PF00361"/>
    </source>
</evidence>
<feature type="transmembrane region" description="Helical" evidence="17">
    <location>
        <begin position="12"/>
        <end position="32"/>
    </location>
</feature>
<evidence type="ECO:0000256" key="2">
    <source>
        <dbReference type="ARBA" id="ARBA00004448"/>
    </source>
</evidence>
<evidence type="ECO:0000256" key="4">
    <source>
        <dbReference type="ARBA" id="ARBA00021096"/>
    </source>
</evidence>
<comment type="function">
    <text evidence="17">Core subunit of the mitochondrial membrane respiratory chain NADH dehydrogenase (Complex I) which catalyzes electron transfer from NADH through the respiratory chain, using ubiquinone as an electron acceptor. Essential for the catalytic activity and assembly of complex I.</text>
</comment>
<evidence type="ECO:0000256" key="3">
    <source>
        <dbReference type="ARBA" id="ARBA00012944"/>
    </source>
</evidence>
<dbReference type="GO" id="GO:0003954">
    <property type="term" value="F:NADH dehydrogenase activity"/>
    <property type="evidence" value="ECO:0007669"/>
    <property type="project" value="TreeGrafter"/>
</dbReference>
<evidence type="ECO:0000256" key="1">
    <source>
        <dbReference type="ARBA" id="ARBA00003257"/>
    </source>
</evidence>
<feature type="transmembrane region" description="Helical" evidence="17">
    <location>
        <begin position="342"/>
        <end position="365"/>
    </location>
</feature>
<feature type="transmembrane region" description="Helical" evidence="17">
    <location>
        <begin position="154"/>
        <end position="174"/>
    </location>
</feature>
<feature type="transmembrane region" description="Helical" evidence="17">
    <location>
        <begin position="186"/>
        <end position="208"/>
    </location>
</feature>
<feature type="transmembrane region" description="Helical" evidence="17">
    <location>
        <begin position="114"/>
        <end position="133"/>
    </location>
</feature>
<organism evidence="21">
    <name type="scientific">Culex tritaeniorhynchus</name>
    <name type="common">Mosquito</name>
    <dbReference type="NCBI Taxonomy" id="7178"/>
    <lineage>
        <taxon>Eukaryota</taxon>
        <taxon>Metazoa</taxon>
        <taxon>Ecdysozoa</taxon>
        <taxon>Arthropoda</taxon>
        <taxon>Hexapoda</taxon>
        <taxon>Insecta</taxon>
        <taxon>Pterygota</taxon>
        <taxon>Neoptera</taxon>
        <taxon>Endopterygota</taxon>
        <taxon>Diptera</taxon>
        <taxon>Nematocera</taxon>
        <taxon>Culicoidea</taxon>
        <taxon>Culicidae</taxon>
        <taxon>Culicinae</taxon>
        <taxon>Culicini</taxon>
        <taxon>Culex</taxon>
        <taxon>Culex</taxon>
    </lineage>
</organism>
<reference evidence="21" key="1">
    <citation type="journal article" date="2016" name="Parasit. Vectors">
        <title>The mitochondrial genomes of Culex tritaeniorhynchus and Culex pipiens pallens (Diptera: Culicidae) and comparison analysis with two other Culex species.</title>
        <authorList>
            <person name="Luo Q.C."/>
            <person name="Hao Y.J."/>
            <person name="Meng F."/>
            <person name="Li T.J."/>
            <person name="Ding Y.R."/>
            <person name="Hua Y.Q."/>
            <person name="Chen B."/>
        </authorList>
    </citation>
    <scope>NUCLEOTIDE SEQUENCE</scope>
</reference>
<dbReference type="PRINTS" id="PR01434">
    <property type="entry name" value="NADHDHGNASE5"/>
</dbReference>
<dbReference type="InterPro" id="IPR003945">
    <property type="entry name" value="NU5C-like"/>
</dbReference>
<geneLocation type="mitochondrion" evidence="21"/>
<feature type="transmembrane region" description="Helical" evidence="17">
    <location>
        <begin position="377"/>
        <end position="403"/>
    </location>
</feature>
<evidence type="ECO:0000256" key="13">
    <source>
        <dbReference type="ARBA" id="ARBA00023075"/>
    </source>
</evidence>
<evidence type="ECO:0000256" key="9">
    <source>
        <dbReference type="ARBA" id="ARBA00022967"/>
    </source>
</evidence>
<evidence type="ECO:0000256" key="6">
    <source>
        <dbReference type="ARBA" id="ARBA00022660"/>
    </source>
</evidence>
<evidence type="ECO:0000256" key="7">
    <source>
        <dbReference type="ARBA" id="ARBA00022692"/>
    </source>
</evidence>
<evidence type="ECO:0000256" key="8">
    <source>
        <dbReference type="ARBA" id="ARBA00022792"/>
    </source>
</evidence>
<keyword evidence="8" id="KW-0999">Mitochondrion inner membrane</keyword>
<feature type="transmembrane region" description="Helical" evidence="17">
    <location>
        <begin position="246"/>
        <end position="268"/>
    </location>
</feature>
<keyword evidence="12 17" id="KW-0520">NAD</keyword>
<evidence type="ECO:0000256" key="5">
    <source>
        <dbReference type="ARBA" id="ARBA00022448"/>
    </source>
</evidence>
<evidence type="ECO:0000256" key="11">
    <source>
        <dbReference type="ARBA" id="ARBA00022989"/>
    </source>
</evidence>
<evidence type="ECO:0000256" key="10">
    <source>
        <dbReference type="ARBA" id="ARBA00022982"/>
    </source>
</evidence>
<feature type="transmembrane region" description="Helical" evidence="17">
    <location>
        <begin position="424"/>
        <end position="442"/>
    </location>
</feature>
<keyword evidence="11 17" id="KW-1133">Transmembrane helix</keyword>
<dbReference type="InterPro" id="IPR001750">
    <property type="entry name" value="ND/Mrp_TM"/>
</dbReference>
<dbReference type="EC" id="7.1.1.2" evidence="3 17"/>
<comment type="catalytic activity">
    <reaction evidence="16 17">
        <text>a ubiquinone + NADH + 5 H(+)(in) = a ubiquinol + NAD(+) + 4 H(+)(out)</text>
        <dbReference type="Rhea" id="RHEA:29091"/>
        <dbReference type="Rhea" id="RHEA-COMP:9565"/>
        <dbReference type="Rhea" id="RHEA-COMP:9566"/>
        <dbReference type="ChEBI" id="CHEBI:15378"/>
        <dbReference type="ChEBI" id="CHEBI:16389"/>
        <dbReference type="ChEBI" id="CHEBI:17976"/>
        <dbReference type="ChEBI" id="CHEBI:57540"/>
        <dbReference type="ChEBI" id="CHEBI:57945"/>
        <dbReference type="EC" id="7.1.1.2"/>
    </reaction>
</comment>
<dbReference type="InterPro" id="IPR001516">
    <property type="entry name" value="Proton_antipo_N"/>
</dbReference>
<feature type="transmembrane region" description="Helical" evidence="17">
    <location>
        <begin position="52"/>
        <end position="77"/>
    </location>
</feature>
<keyword evidence="9" id="KW-1278">Translocase</keyword>
<comment type="subcellular location">
    <subcellularLocation>
        <location evidence="2">Mitochondrion inner membrane</location>
        <topology evidence="2">Multi-pass membrane protein</topology>
    </subcellularLocation>
</comment>
<feature type="transmembrane region" description="Helical" evidence="17">
    <location>
        <begin position="220"/>
        <end position="240"/>
    </location>
</feature>
<feature type="transmembrane region" description="Helical" evidence="17">
    <location>
        <begin position="561"/>
        <end position="580"/>
    </location>
</feature>
<feature type="transmembrane region" description="Helical" evidence="17">
    <location>
        <begin position="89"/>
        <end position="108"/>
    </location>
</feature>
<dbReference type="GO" id="GO:0015990">
    <property type="term" value="P:electron transport coupled proton transport"/>
    <property type="evidence" value="ECO:0007669"/>
    <property type="project" value="TreeGrafter"/>
</dbReference>
<evidence type="ECO:0000256" key="14">
    <source>
        <dbReference type="ARBA" id="ARBA00023128"/>
    </source>
</evidence>
<evidence type="ECO:0000259" key="19">
    <source>
        <dbReference type="Pfam" id="PF00662"/>
    </source>
</evidence>
<feature type="transmembrane region" description="Helical" evidence="17">
    <location>
        <begin position="497"/>
        <end position="517"/>
    </location>
</feature>
<evidence type="ECO:0000256" key="17">
    <source>
        <dbReference type="RuleBase" id="RU003404"/>
    </source>
</evidence>
<keyword evidence="10" id="KW-0249">Electron transport</keyword>
<dbReference type="GO" id="GO:0042773">
    <property type="term" value="P:ATP synthesis coupled electron transport"/>
    <property type="evidence" value="ECO:0007669"/>
    <property type="project" value="InterPro"/>
</dbReference>
<gene>
    <name evidence="21" type="primary">ND5</name>
</gene>
<feature type="transmembrane region" description="Helical" evidence="17">
    <location>
        <begin position="299"/>
        <end position="321"/>
    </location>
</feature>
<dbReference type="Pfam" id="PF00361">
    <property type="entry name" value="Proton_antipo_M"/>
    <property type="match status" value="1"/>
</dbReference>
<name>A0A1B0XB78_CULTR</name>
<keyword evidence="14 17" id="KW-0496">Mitochondrion</keyword>
<dbReference type="EMBL" id="KT851544">
    <property type="protein sequence ID" value="ANF99601.1"/>
    <property type="molecule type" value="Genomic_DNA"/>
</dbReference>
<proteinExistence type="inferred from homology"/>
<dbReference type="GO" id="GO:0008137">
    <property type="term" value="F:NADH dehydrogenase (ubiquinone) activity"/>
    <property type="evidence" value="ECO:0007669"/>
    <property type="project" value="UniProtKB-EC"/>
</dbReference>
<dbReference type="GO" id="GO:0005743">
    <property type="term" value="C:mitochondrial inner membrane"/>
    <property type="evidence" value="ECO:0007669"/>
    <property type="project" value="UniProtKB-SubCell"/>
</dbReference>
<dbReference type="PANTHER" id="PTHR42829:SF2">
    <property type="entry name" value="NADH-UBIQUINONE OXIDOREDUCTASE CHAIN 5"/>
    <property type="match status" value="1"/>
</dbReference>
<keyword evidence="13 17" id="KW-0830">Ubiquinone</keyword>
<feature type="transmembrane region" description="Helical" evidence="17">
    <location>
        <begin position="275"/>
        <end position="293"/>
    </location>
</feature>
<keyword evidence="7 17" id="KW-0812">Transmembrane</keyword>
<accession>A0A1B0XB78</accession>
<comment type="function">
    <text evidence="1">Core subunit of the mitochondrial membrane respiratory chain NADH dehydrogenase (Complex I) that is believed to belong to the minimal assembly required for catalysis. Complex I functions in the transfer of electrons from NADH to the respiratory chain. The immediate electron acceptor for the enzyme is believed to be ubiquinone.</text>
</comment>
<keyword evidence="15 17" id="KW-0472">Membrane</keyword>
<dbReference type="Pfam" id="PF00662">
    <property type="entry name" value="Proton_antipo_N"/>
    <property type="match status" value="1"/>
</dbReference>
<feature type="domain" description="NADH dehydrogenase subunit 5 C-terminal" evidence="20">
    <location>
        <begin position="396"/>
        <end position="576"/>
    </location>
</feature>
<evidence type="ECO:0000256" key="15">
    <source>
        <dbReference type="ARBA" id="ARBA00023136"/>
    </source>
</evidence>
<comment type="similarity">
    <text evidence="17">Belongs to the complex I subunit 5 family.</text>
</comment>
<dbReference type="PANTHER" id="PTHR42829">
    <property type="entry name" value="NADH-UBIQUINONE OXIDOREDUCTASE CHAIN 5"/>
    <property type="match status" value="1"/>
</dbReference>